<evidence type="ECO:0000256" key="1">
    <source>
        <dbReference type="SAM" id="Coils"/>
    </source>
</evidence>
<keyword evidence="1" id="KW-0175">Coiled coil</keyword>
<dbReference type="EMBL" id="LAZR01012307">
    <property type="protein sequence ID" value="KKM27517.1"/>
    <property type="molecule type" value="Genomic_DNA"/>
</dbReference>
<feature type="coiled-coil region" evidence="1">
    <location>
        <begin position="83"/>
        <end position="110"/>
    </location>
</feature>
<organism evidence="3">
    <name type="scientific">marine sediment metagenome</name>
    <dbReference type="NCBI Taxonomy" id="412755"/>
    <lineage>
        <taxon>unclassified sequences</taxon>
        <taxon>metagenomes</taxon>
        <taxon>ecological metagenomes</taxon>
    </lineage>
</organism>
<proteinExistence type="predicted"/>
<comment type="caution">
    <text evidence="3">The sequence shown here is derived from an EMBL/GenBank/DDBJ whole genome shotgun (WGS) entry which is preliminary data.</text>
</comment>
<name>A0A0F9IIZ7_9ZZZZ</name>
<accession>A0A0F9IIZ7</accession>
<protein>
    <submittedName>
        <fullName evidence="3">Uncharacterized protein</fullName>
    </submittedName>
</protein>
<reference evidence="3" key="1">
    <citation type="journal article" date="2015" name="Nature">
        <title>Complex archaea that bridge the gap between prokaryotes and eukaryotes.</title>
        <authorList>
            <person name="Spang A."/>
            <person name="Saw J.H."/>
            <person name="Jorgensen S.L."/>
            <person name="Zaremba-Niedzwiedzka K."/>
            <person name="Martijn J."/>
            <person name="Lind A.E."/>
            <person name="van Eijk R."/>
            <person name="Schleper C."/>
            <person name="Guy L."/>
            <person name="Ettema T.J."/>
        </authorList>
    </citation>
    <scope>NUCLEOTIDE SEQUENCE</scope>
</reference>
<sequence>MSKKHKNRNRNINTTKVEDPDAQTESKKTLKPVPKWKDDDGTLLKLKRSDFPYNRAGIIAYCDFRIEYWNIKKADMLKKADPLDKVRRKREKLLKALKEVEAQLNEPETNQETSS</sequence>
<feature type="region of interest" description="Disordered" evidence="2">
    <location>
        <begin position="1"/>
        <end position="34"/>
    </location>
</feature>
<evidence type="ECO:0000256" key="2">
    <source>
        <dbReference type="SAM" id="MobiDB-lite"/>
    </source>
</evidence>
<feature type="compositionally biased region" description="Basic and acidic residues" evidence="2">
    <location>
        <begin position="16"/>
        <end position="28"/>
    </location>
</feature>
<dbReference type="AlphaFoldDB" id="A0A0F9IIZ7"/>
<evidence type="ECO:0000313" key="3">
    <source>
        <dbReference type="EMBL" id="KKM27517.1"/>
    </source>
</evidence>
<gene>
    <name evidence="3" type="ORF">LCGC14_1573900</name>
</gene>